<proteinExistence type="predicted"/>
<evidence type="ECO:0000313" key="3">
    <source>
        <dbReference type="Proteomes" id="UP000297706"/>
    </source>
</evidence>
<feature type="chain" id="PRO_5021212381" evidence="1">
    <location>
        <begin position="25"/>
        <end position="128"/>
    </location>
</feature>
<evidence type="ECO:0000313" key="2">
    <source>
        <dbReference type="EMBL" id="TFW72957.1"/>
    </source>
</evidence>
<organism evidence="2 3">
    <name type="scientific">Methylotenera oryzisoli</name>
    <dbReference type="NCBI Taxonomy" id="2080758"/>
    <lineage>
        <taxon>Bacteria</taxon>
        <taxon>Pseudomonadati</taxon>
        <taxon>Pseudomonadota</taxon>
        <taxon>Betaproteobacteria</taxon>
        <taxon>Nitrosomonadales</taxon>
        <taxon>Methylophilaceae</taxon>
        <taxon>Methylotenera</taxon>
    </lineage>
</organism>
<gene>
    <name evidence="2" type="ORF">C3Y98_00940</name>
</gene>
<name>A0A4Y9VV01_9PROT</name>
<dbReference type="Proteomes" id="UP000297706">
    <property type="component" value="Unassembled WGS sequence"/>
</dbReference>
<dbReference type="RefSeq" id="WP_135276265.1">
    <property type="nucleotide sequence ID" value="NZ_PQVH01000002.1"/>
</dbReference>
<evidence type="ECO:0000256" key="1">
    <source>
        <dbReference type="SAM" id="SignalP"/>
    </source>
</evidence>
<keyword evidence="1" id="KW-0732">Signal</keyword>
<feature type="signal peptide" evidence="1">
    <location>
        <begin position="1"/>
        <end position="24"/>
    </location>
</feature>
<comment type="caution">
    <text evidence="2">The sequence shown here is derived from an EMBL/GenBank/DDBJ whole genome shotgun (WGS) entry which is preliminary data.</text>
</comment>
<reference evidence="2 3" key="1">
    <citation type="submission" date="2018-02" db="EMBL/GenBank/DDBJ databases">
        <title>A novel lanthanide dependent methylotroph, Methylotenera sp. La3113.</title>
        <authorList>
            <person name="Lv H."/>
            <person name="Tani A."/>
        </authorList>
    </citation>
    <scope>NUCLEOTIDE SEQUENCE [LARGE SCALE GENOMIC DNA]</scope>
    <source>
        <strain evidence="2 3">La3113</strain>
    </source>
</reference>
<protein>
    <submittedName>
        <fullName evidence="2">Uncharacterized protein</fullName>
    </submittedName>
</protein>
<accession>A0A4Y9VV01</accession>
<dbReference type="OrthoDB" id="9182892at2"/>
<sequence>MTKPTFQACVIFLLFFSFNNLVSAEDYLKEEGIGDVVFSCGGLKLSDHGMRMDRQGFFYNESTRKVVCVTAMGANSCAVQAKDKPCICPPPEWEANRCWQKYGDLLKIKDIEYRKSLDELMRKMQKQP</sequence>
<dbReference type="EMBL" id="PQVH01000002">
    <property type="protein sequence ID" value="TFW72957.1"/>
    <property type="molecule type" value="Genomic_DNA"/>
</dbReference>
<keyword evidence="3" id="KW-1185">Reference proteome</keyword>
<dbReference type="AlphaFoldDB" id="A0A4Y9VV01"/>